<name>W4L4C5_ENTF1</name>
<feature type="domain" description="Acyl-CoA dehydrogenase/oxidase N-terminal" evidence="2">
    <location>
        <begin position="6"/>
        <end position="123"/>
    </location>
</feature>
<feature type="non-terminal residue" evidence="3">
    <location>
        <position position="142"/>
    </location>
</feature>
<dbReference type="Gene3D" id="1.10.540.10">
    <property type="entry name" value="Acyl-CoA dehydrogenase/oxidase, N-terminal domain"/>
    <property type="match status" value="1"/>
</dbReference>
<dbReference type="AlphaFoldDB" id="W4L4C5"/>
<dbReference type="Pfam" id="PF02771">
    <property type="entry name" value="Acyl-CoA_dh_N"/>
    <property type="match status" value="1"/>
</dbReference>
<dbReference type="PANTHER" id="PTHR43292">
    <property type="entry name" value="ACYL-COA DEHYDROGENASE"/>
    <property type="match status" value="1"/>
</dbReference>
<protein>
    <recommendedName>
        <fullName evidence="2">Acyl-CoA dehydrogenase/oxidase N-terminal domain-containing protein</fullName>
    </recommendedName>
</protein>
<reference evidence="3 4" key="1">
    <citation type="journal article" date="2014" name="Nature">
        <title>An environmental bacterial taxon with a large and distinct metabolic repertoire.</title>
        <authorList>
            <person name="Wilson M.C."/>
            <person name="Mori T."/>
            <person name="Ruckert C."/>
            <person name="Uria A.R."/>
            <person name="Helf M.J."/>
            <person name="Takada K."/>
            <person name="Gernert C."/>
            <person name="Steffens U.A."/>
            <person name="Heycke N."/>
            <person name="Schmitt S."/>
            <person name="Rinke C."/>
            <person name="Helfrich E.J."/>
            <person name="Brachmann A.O."/>
            <person name="Gurgui C."/>
            <person name="Wakimoto T."/>
            <person name="Kracht M."/>
            <person name="Crusemann M."/>
            <person name="Hentschel U."/>
            <person name="Abe I."/>
            <person name="Matsunaga S."/>
            <person name="Kalinowski J."/>
            <person name="Takeyama H."/>
            <person name="Piel J."/>
        </authorList>
    </citation>
    <scope>NUCLEOTIDE SEQUENCE [LARGE SCALE GENOMIC DNA]</scope>
    <source>
        <strain evidence="4">TSY1</strain>
    </source>
</reference>
<gene>
    <name evidence="3" type="ORF">ETSY1_41405</name>
</gene>
<dbReference type="HOGENOM" id="CLU_018204_5_4_7"/>
<evidence type="ECO:0000259" key="2">
    <source>
        <dbReference type="Pfam" id="PF02771"/>
    </source>
</evidence>
<comment type="caution">
    <text evidence="3">The sequence shown here is derived from an EMBL/GenBank/DDBJ whole genome shotgun (WGS) entry which is preliminary data.</text>
</comment>
<dbReference type="InterPro" id="IPR052161">
    <property type="entry name" value="Mycobact_Acyl-CoA_DH"/>
</dbReference>
<evidence type="ECO:0000313" key="3">
    <source>
        <dbReference type="EMBL" id="ETW92948.1"/>
    </source>
</evidence>
<evidence type="ECO:0000256" key="1">
    <source>
        <dbReference type="ARBA" id="ARBA00023002"/>
    </source>
</evidence>
<dbReference type="InterPro" id="IPR037069">
    <property type="entry name" value="AcylCoA_DH/ox_N_sf"/>
</dbReference>
<dbReference type="Proteomes" id="UP000019141">
    <property type="component" value="Unassembled WGS sequence"/>
</dbReference>
<dbReference type="InterPro" id="IPR013786">
    <property type="entry name" value="AcylCoA_DH/ox_N"/>
</dbReference>
<dbReference type="SUPFAM" id="SSF56645">
    <property type="entry name" value="Acyl-CoA dehydrogenase NM domain-like"/>
    <property type="match status" value="1"/>
</dbReference>
<dbReference type="EMBL" id="AZHW01001340">
    <property type="protein sequence ID" value="ETW92948.1"/>
    <property type="molecule type" value="Genomic_DNA"/>
</dbReference>
<accession>W4L4C5</accession>
<dbReference type="PANTHER" id="PTHR43292:SF3">
    <property type="entry name" value="ACYL-COA DEHYDROGENASE FADE29"/>
    <property type="match status" value="1"/>
</dbReference>
<dbReference type="GO" id="GO:0016627">
    <property type="term" value="F:oxidoreductase activity, acting on the CH-CH group of donors"/>
    <property type="evidence" value="ECO:0007669"/>
    <property type="project" value="InterPro"/>
</dbReference>
<proteinExistence type="predicted"/>
<dbReference type="GO" id="GO:0005886">
    <property type="term" value="C:plasma membrane"/>
    <property type="evidence" value="ECO:0007669"/>
    <property type="project" value="TreeGrafter"/>
</dbReference>
<organism evidence="3 4">
    <name type="scientific">Entotheonella factor</name>
    <dbReference type="NCBI Taxonomy" id="1429438"/>
    <lineage>
        <taxon>Bacteria</taxon>
        <taxon>Pseudomonadati</taxon>
        <taxon>Nitrospinota/Tectimicrobiota group</taxon>
        <taxon>Candidatus Tectimicrobiota</taxon>
        <taxon>Candidatus Entotheonellia</taxon>
        <taxon>Candidatus Entotheonellales</taxon>
        <taxon>Candidatus Entotheonellaceae</taxon>
        <taxon>Candidatus Entotheonella</taxon>
    </lineage>
</organism>
<keyword evidence="1" id="KW-0560">Oxidoreductase</keyword>
<dbReference type="GO" id="GO:0050660">
    <property type="term" value="F:flavin adenine dinucleotide binding"/>
    <property type="evidence" value="ECO:0007669"/>
    <property type="project" value="InterPro"/>
</dbReference>
<dbReference type="InterPro" id="IPR009100">
    <property type="entry name" value="AcylCoA_DH/oxidase_NM_dom_sf"/>
</dbReference>
<evidence type="ECO:0000313" key="4">
    <source>
        <dbReference type="Proteomes" id="UP000019141"/>
    </source>
</evidence>
<keyword evidence="4" id="KW-1185">Reference proteome</keyword>
<sequence length="142" mass="16481">MDFHWSQDEEDFRQEVRAFLQAELPEGWGMTQFWDPDDDSQFEFAHEFTKKLGQKNWLAVAWPKEYGGLEWPFWKQFIFNEELATADAPIVGRNATRFLGPSIFRYGTEEQIQQHIPGILSGETIWCQGYSEPNAGSDLASL</sequence>